<name>A0ABR6MHH0_MICEC</name>
<protein>
    <submittedName>
        <fullName evidence="2">Uncharacterized protein</fullName>
    </submittedName>
</protein>
<feature type="transmembrane region" description="Helical" evidence="1">
    <location>
        <begin position="108"/>
        <end position="133"/>
    </location>
</feature>
<comment type="caution">
    <text evidence="2">The sequence shown here is derived from an EMBL/GenBank/DDBJ whole genome shotgun (WGS) entry which is preliminary data.</text>
</comment>
<dbReference type="GeneID" id="300295188"/>
<evidence type="ECO:0000313" key="2">
    <source>
        <dbReference type="EMBL" id="MBB5114813.1"/>
    </source>
</evidence>
<dbReference type="RefSeq" id="WP_184686591.1">
    <property type="nucleotide sequence ID" value="NZ_JACHJC010000001.1"/>
</dbReference>
<dbReference type="Proteomes" id="UP000618986">
    <property type="component" value="Unassembled WGS sequence"/>
</dbReference>
<keyword evidence="1" id="KW-0812">Transmembrane</keyword>
<sequence length="138" mass="14593">MTVLDAAALRTRSSLRRTAVGFAALWSVALAAFAGVNILFGARNRDYLLQYGSDAGDRFATNGVMLLSWLGIVAAVGLATWITTLIVLAHTPEMHKGLRTRVRVASAVVLVGTPVVTVAALVLAYALIVPWIYAGVQA</sequence>
<keyword evidence="1" id="KW-1133">Transmembrane helix</keyword>
<gene>
    <name evidence="2" type="ORF">FHU28_004652</name>
</gene>
<feature type="transmembrane region" description="Helical" evidence="1">
    <location>
        <begin position="66"/>
        <end position="88"/>
    </location>
</feature>
<reference evidence="2 3" key="1">
    <citation type="submission" date="2020-08" db="EMBL/GenBank/DDBJ databases">
        <title>Sequencing the genomes of 1000 actinobacteria strains.</title>
        <authorList>
            <person name="Klenk H.-P."/>
        </authorList>
    </citation>
    <scope>NUCLEOTIDE SEQUENCE [LARGE SCALE GENOMIC DNA]</scope>
    <source>
        <strain evidence="2 3">DSM 43036</strain>
    </source>
</reference>
<keyword evidence="1" id="KW-0472">Membrane</keyword>
<evidence type="ECO:0000313" key="3">
    <source>
        <dbReference type="Proteomes" id="UP000618986"/>
    </source>
</evidence>
<proteinExistence type="predicted"/>
<organism evidence="2 3">
    <name type="scientific">Micromonospora echinospora</name>
    <name type="common">Micromonospora purpurea</name>
    <dbReference type="NCBI Taxonomy" id="1877"/>
    <lineage>
        <taxon>Bacteria</taxon>
        <taxon>Bacillati</taxon>
        <taxon>Actinomycetota</taxon>
        <taxon>Actinomycetes</taxon>
        <taxon>Micromonosporales</taxon>
        <taxon>Micromonosporaceae</taxon>
        <taxon>Micromonospora</taxon>
    </lineage>
</organism>
<evidence type="ECO:0000256" key="1">
    <source>
        <dbReference type="SAM" id="Phobius"/>
    </source>
</evidence>
<feature type="transmembrane region" description="Helical" evidence="1">
    <location>
        <begin position="20"/>
        <end position="40"/>
    </location>
</feature>
<dbReference type="EMBL" id="JACHJC010000001">
    <property type="protein sequence ID" value="MBB5114813.1"/>
    <property type="molecule type" value="Genomic_DNA"/>
</dbReference>
<keyword evidence="3" id="KW-1185">Reference proteome</keyword>
<accession>A0ABR6MHH0</accession>